<accession>A0A173T9V5</accession>
<dbReference type="Gene3D" id="3.90.226.10">
    <property type="entry name" value="2-enoyl-CoA Hydratase, Chain A, domain 1"/>
    <property type="match status" value="1"/>
</dbReference>
<sequence>MGSWNDILKEVNETQSQYDYVRRKYLKELSDYTGRNTVAYYSSWLNKQGNNLDINDADMTGFMTCVHGLDCTKGLDLVLHTPGGSPAAAEAIVSYLRAKFDNDIRVIVPQLAMSAGTMIACSAKEIIMGKQSSLGPIDPQFNGIPAYNIMMEFEEAKKDLLENPNNAQYWAIKLQQYPAAFMKTAIDAIELSGKLIEEWLGTCMFDKNNRGDQRIIDNIVSKLNEHDDSKIHGRHFNAEFCKNIGLKVLMMEEDGELQDKILSVHHSYMITLDGTPAIKMIENQNKKSVISNMQIMTR</sequence>
<dbReference type="RefSeq" id="WP_022091502.1">
    <property type="nucleotide sequence ID" value="NZ_CYXT01000013.1"/>
</dbReference>
<dbReference type="SUPFAM" id="SSF52096">
    <property type="entry name" value="ClpP/crotonase"/>
    <property type="match status" value="1"/>
</dbReference>
<organism evidence="1 2">
    <name type="scientific">Anaerostipes hadrus</name>
    <dbReference type="NCBI Taxonomy" id="649756"/>
    <lineage>
        <taxon>Bacteria</taxon>
        <taxon>Bacillati</taxon>
        <taxon>Bacillota</taxon>
        <taxon>Clostridia</taxon>
        <taxon>Lachnospirales</taxon>
        <taxon>Lachnospiraceae</taxon>
        <taxon>Anaerostipes</taxon>
    </lineage>
</organism>
<dbReference type="PANTHER" id="PTHR35984:SF1">
    <property type="entry name" value="PERIPLASMIC SERINE PROTEASE"/>
    <property type="match status" value="1"/>
</dbReference>
<evidence type="ECO:0000313" key="2">
    <source>
        <dbReference type="Proteomes" id="UP000095598"/>
    </source>
</evidence>
<dbReference type="PANTHER" id="PTHR35984">
    <property type="entry name" value="PERIPLASMIC SERINE PROTEASE"/>
    <property type="match status" value="1"/>
</dbReference>
<dbReference type="AlphaFoldDB" id="A0A173T9V5"/>
<evidence type="ECO:0000313" key="1">
    <source>
        <dbReference type="EMBL" id="CUM98775.1"/>
    </source>
</evidence>
<dbReference type="InterPro" id="IPR002825">
    <property type="entry name" value="Pept_S49_ser-pept_pro"/>
</dbReference>
<dbReference type="Proteomes" id="UP000095598">
    <property type="component" value="Unassembled WGS sequence"/>
</dbReference>
<dbReference type="Pfam" id="PF01972">
    <property type="entry name" value="SDH_protease"/>
    <property type="match status" value="1"/>
</dbReference>
<name>A0A173T9V5_ANAHA</name>
<protein>
    <submittedName>
        <fullName evidence="1">Serine dehydrogenase proteinase</fullName>
    </submittedName>
</protein>
<dbReference type="GO" id="GO:0016020">
    <property type="term" value="C:membrane"/>
    <property type="evidence" value="ECO:0007669"/>
    <property type="project" value="InterPro"/>
</dbReference>
<dbReference type="InterPro" id="IPR029045">
    <property type="entry name" value="ClpP/crotonase-like_dom_sf"/>
</dbReference>
<proteinExistence type="predicted"/>
<gene>
    <name evidence="1" type="ORF">ERS852425_01884</name>
</gene>
<dbReference type="EMBL" id="CYXT01000013">
    <property type="protein sequence ID" value="CUM98775.1"/>
    <property type="molecule type" value="Genomic_DNA"/>
</dbReference>
<reference evidence="1 2" key="1">
    <citation type="submission" date="2015-09" db="EMBL/GenBank/DDBJ databases">
        <authorList>
            <consortium name="Pathogen Informatics"/>
        </authorList>
    </citation>
    <scope>NUCLEOTIDE SEQUENCE [LARGE SCALE GENOMIC DNA]</scope>
    <source>
        <strain evidence="1 2">2789STDY5608868</strain>
    </source>
</reference>